<proteinExistence type="predicted"/>
<evidence type="ECO:0000313" key="3">
    <source>
        <dbReference type="EnsemblMetazoa" id="AFUN019232-PA"/>
    </source>
</evidence>
<feature type="region of interest" description="Disordered" evidence="1">
    <location>
        <begin position="96"/>
        <end position="116"/>
    </location>
</feature>
<dbReference type="STRING" id="62324.A0A4Y0BGJ9"/>
<feature type="transmembrane region" description="Helical" evidence="2">
    <location>
        <begin position="21"/>
        <end position="41"/>
    </location>
</feature>
<evidence type="ECO:0000256" key="1">
    <source>
        <dbReference type="SAM" id="MobiDB-lite"/>
    </source>
</evidence>
<accession>A0A4Y0BGJ9</accession>
<keyword evidence="2" id="KW-0472">Membrane</keyword>
<dbReference type="VEuPathDB" id="VectorBase:AFUN2_014145"/>
<dbReference type="EnsemblMetazoa" id="AFUN019232-RA">
    <property type="protein sequence ID" value="AFUN019232-PA"/>
    <property type="gene ID" value="AFUN019232"/>
</dbReference>
<organism evidence="3">
    <name type="scientific">Anopheles funestus</name>
    <name type="common">African malaria mosquito</name>
    <dbReference type="NCBI Taxonomy" id="62324"/>
    <lineage>
        <taxon>Eukaryota</taxon>
        <taxon>Metazoa</taxon>
        <taxon>Ecdysozoa</taxon>
        <taxon>Arthropoda</taxon>
        <taxon>Hexapoda</taxon>
        <taxon>Insecta</taxon>
        <taxon>Pterygota</taxon>
        <taxon>Neoptera</taxon>
        <taxon>Endopterygota</taxon>
        <taxon>Diptera</taxon>
        <taxon>Nematocera</taxon>
        <taxon>Culicoidea</taxon>
        <taxon>Culicidae</taxon>
        <taxon>Anophelinae</taxon>
        <taxon>Anopheles</taxon>
    </lineage>
</organism>
<sequence>MKTPIVSWFSQSADGVNPTQIAIYGSVSFLVVSLLGLLIYITCSKRYRLNWYEKNLLESAKEREAAQRGSRQGHITCPIAYNVDAVAGTSRYLNRANGAGGSPQTRADHPPFWASQGLYRKSDSRGQLIDTSDEETTGEDSGDSACSSSRSVIAAPSGAVAIASTGKHVVLVTSSPAKPTTSMVSTAAAGGSTAGATKVDQAKIDMLDCVSTCSTASRDELGGEDARGAIHLTLSYDPAAGILNVKLVEGNGWGPVLS</sequence>
<protein>
    <submittedName>
        <fullName evidence="3">Uncharacterized protein</fullName>
    </submittedName>
</protein>
<name>A0A4Y0BGJ9_ANOFN</name>
<dbReference type="AlphaFoldDB" id="A0A4Y0BGJ9"/>
<keyword evidence="2" id="KW-0812">Transmembrane</keyword>
<keyword evidence="2" id="KW-1133">Transmembrane helix</keyword>
<evidence type="ECO:0000256" key="2">
    <source>
        <dbReference type="SAM" id="Phobius"/>
    </source>
</evidence>
<dbReference type="VEuPathDB" id="VectorBase:AFUN019232"/>
<reference evidence="3" key="1">
    <citation type="submission" date="2020-05" db="UniProtKB">
        <authorList>
            <consortium name="EnsemblMetazoa"/>
        </authorList>
    </citation>
    <scope>IDENTIFICATION</scope>
    <source>
        <strain evidence="3">FUMOZ</strain>
    </source>
</reference>